<dbReference type="Proteomes" id="UP000007431">
    <property type="component" value="Unassembled WGS sequence"/>
</dbReference>
<evidence type="ECO:0000256" key="1">
    <source>
        <dbReference type="SAM" id="MobiDB-lite"/>
    </source>
</evidence>
<proteinExistence type="predicted"/>
<gene>
    <name evidence="2" type="ORF">SCHCODRAFT_230407</name>
</gene>
<feature type="compositionally biased region" description="Basic and acidic residues" evidence="1">
    <location>
        <begin position="205"/>
        <end position="231"/>
    </location>
</feature>
<dbReference type="RefSeq" id="XP_003036450.1">
    <property type="nucleotide sequence ID" value="XM_003036404.1"/>
</dbReference>
<dbReference type="AlphaFoldDB" id="D8PNU9"/>
<feature type="compositionally biased region" description="Low complexity" evidence="1">
    <location>
        <begin position="246"/>
        <end position="282"/>
    </location>
</feature>
<evidence type="ECO:0000313" key="2">
    <source>
        <dbReference type="EMBL" id="EFJ01548.1"/>
    </source>
</evidence>
<sequence length="382" mass="41127">MRLYRSTIQMLPGMIGAERSMTTFTQTSPDAAFVLIEDPLAMQGSMSAMSQDQPTPSHYQYTLVPVSPPGALEQLLQQLNAPWTMRQAGGGSNQSGRQLLIDGHIFTIGSDWVVCVGNVILAGGTLKGMILEAEYLPIPDLRSPLGDGNPEFISGFLISLLPNIPDARNVICTIPDNIWEDVLWDREAEERKWLAGIEERRKAQEEKRKAQEEKGKAQDEKGKADAARDLASEGTLGSVASSDTMATAPPDSQPPSQSQTQPSQSQAESSQTHTSQSQPSQSDAMDEDKAPPADPSAPSDTTEAAPQPPSTSQPPPSTSTSQPPPSQPAPSSAQPPPPPSDDDIFASPDDPEPFSKYDWIGPERDRRSAFSIIMALRSEGLL</sequence>
<feature type="compositionally biased region" description="Acidic residues" evidence="1">
    <location>
        <begin position="340"/>
        <end position="352"/>
    </location>
</feature>
<dbReference type="EMBL" id="GL377302">
    <property type="protein sequence ID" value="EFJ01548.1"/>
    <property type="molecule type" value="Genomic_DNA"/>
</dbReference>
<protein>
    <recommendedName>
        <fullName evidence="4">Mediator complex subunit 20</fullName>
    </recommendedName>
</protein>
<feature type="region of interest" description="Disordered" evidence="1">
    <location>
        <begin position="205"/>
        <end position="364"/>
    </location>
</feature>
<dbReference type="GeneID" id="9585829"/>
<dbReference type="InParanoid" id="D8PNU9"/>
<dbReference type="OMA" id="WIVRIGN"/>
<reference evidence="2 3" key="1">
    <citation type="journal article" date="2010" name="Nat. Biotechnol.">
        <title>Genome sequence of the model mushroom Schizophyllum commune.</title>
        <authorList>
            <person name="Ohm R.A."/>
            <person name="de Jong J.F."/>
            <person name="Lugones L.G."/>
            <person name="Aerts A."/>
            <person name="Kothe E."/>
            <person name="Stajich J.E."/>
            <person name="de Vries R.P."/>
            <person name="Record E."/>
            <person name="Levasseur A."/>
            <person name="Baker S.E."/>
            <person name="Bartholomew K.A."/>
            <person name="Coutinho P.M."/>
            <person name="Erdmann S."/>
            <person name="Fowler T.J."/>
            <person name="Gathman A.C."/>
            <person name="Lombard V."/>
            <person name="Henrissat B."/>
            <person name="Knabe N."/>
            <person name="Kuees U."/>
            <person name="Lilly W.W."/>
            <person name="Lindquist E."/>
            <person name="Lucas S."/>
            <person name="Magnuson J.K."/>
            <person name="Piumi F."/>
            <person name="Raudaskoski M."/>
            <person name="Salamov A."/>
            <person name="Schmutz J."/>
            <person name="Schwarze F.W.M.R."/>
            <person name="vanKuyk P.A."/>
            <person name="Horton J.S."/>
            <person name="Grigoriev I.V."/>
            <person name="Woesten H.A.B."/>
        </authorList>
    </citation>
    <scope>NUCLEOTIDE SEQUENCE [LARGE SCALE GENOMIC DNA]</scope>
    <source>
        <strain evidence="3">H4-8 / FGSC 9210</strain>
    </source>
</reference>
<dbReference type="STRING" id="578458.D8PNU9"/>
<organism evidence="3">
    <name type="scientific">Schizophyllum commune (strain H4-8 / FGSC 9210)</name>
    <name type="common">Split gill fungus</name>
    <dbReference type="NCBI Taxonomy" id="578458"/>
    <lineage>
        <taxon>Eukaryota</taxon>
        <taxon>Fungi</taxon>
        <taxon>Dikarya</taxon>
        <taxon>Basidiomycota</taxon>
        <taxon>Agaricomycotina</taxon>
        <taxon>Agaricomycetes</taxon>
        <taxon>Agaricomycetidae</taxon>
        <taxon>Agaricales</taxon>
        <taxon>Schizophyllaceae</taxon>
        <taxon>Schizophyllum</taxon>
    </lineage>
</organism>
<evidence type="ECO:0008006" key="4">
    <source>
        <dbReference type="Google" id="ProtNLM"/>
    </source>
</evidence>
<name>D8PNU9_SCHCM</name>
<accession>D8PNU9</accession>
<dbReference type="eggNOG" id="ENOG502SY8G">
    <property type="taxonomic scope" value="Eukaryota"/>
</dbReference>
<dbReference type="VEuPathDB" id="FungiDB:SCHCODRAFT_02621261"/>
<dbReference type="OrthoDB" id="2536675at2759"/>
<dbReference type="KEGG" id="scm:SCHCO_02621261"/>
<feature type="compositionally biased region" description="Pro residues" evidence="1">
    <location>
        <begin position="306"/>
        <end position="339"/>
    </location>
</feature>
<dbReference type="HOGENOM" id="CLU_723920_0_0_1"/>
<evidence type="ECO:0000313" key="3">
    <source>
        <dbReference type="Proteomes" id="UP000007431"/>
    </source>
</evidence>
<keyword evidence="3" id="KW-1185">Reference proteome</keyword>